<dbReference type="EMBL" id="OX458333">
    <property type="protein sequence ID" value="CAI8817847.1"/>
    <property type="molecule type" value="Genomic_DNA"/>
</dbReference>
<dbReference type="InterPro" id="IPR021496">
    <property type="entry name" value="DUF3150"/>
</dbReference>
<organism evidence="1 2">
    <name type="scientific">Methylocaldum szegediense</name>
    <dbReference type="NCBI Taxonomy" id="73780"/>
    <lineage>
        <taxon>Bacteria</taxon>
        <taxon>Pseudomonadati</taxon>
        <taxon>Pseudomonadota</taxon>
        <taxon>Gammaproteobacteria</taxon>
        <taxon>Methylococcales</taxon>
        <taxon>Methylococcaceae</taxon>
        <taxon>Methylocaldum</taxon>
    </lineage>
</organism>
<proteinExistence type="predicted"/>
<sequence length="358" mass="39624">MKETTQILDRLRVVKIDAHIWGGRKKLRKEDLILAAGSELPPEDLASLGSKKIVDPAELAVFHRLKKEAERTCLKAGTRFLGGFAVPEGSIDAIRSELDTIASEFKAARDAFLSRYDQTVEEWIDRHRRFETAIRRAVEPIEAVAAGISFEYVVFRVSHPESTDAGGKADETLNRKVGSLSETLFREIAQEANELVESSLLGREKVTRKALSPLKRIRDKLDGLAFLDHRVQPVVETIDGLLARTPKSGPIEGQFLSELVATALLLSDPEKTKRHGEGLYEAEFAVTPHQNVESASVSVPEDNPPEPENVSPIDLFGDLLDEVDLAPSPEQETVPAMVHEIGLPKPVPEPAMAEDFWF</sequence>
<evidence type="ECO:0000313" key="1">
    <source>
        <dbReference type="EMBL" id="CAI8817847.1"/>
    </source>
</evidence>
<protein>
    <recommendedName>
        <fullName evidence="3">Cobalamine biosynthesis protein</fullName>
    </recommendedName>
</protein>
<name>A0ABM9I0Y9_9GAMM</name>
<dbReference type="Proteomes" id="UP001162030">
    <property type="component" value="Chromosome"/>
</dbReference>
<gene>
    <name evidence="1" type="ORF">MSZNOR_1899</name>
</gene>
<evidence type="ECO:0000313" key="2">
    <source>
        <dbReference type="Proteomes" id="UP001162030"/>
    </source>
</evidence>
<accession>A0ABM9I0Y9</accession>
<dbReference type="Pfam" id="PF11348">
    <property type="entry name" value="DUF3150"/>
    <property type="match status" value="1"/>
</dbReference>
<reference evidence="1 2" key="1">
    <citation type="submission" date="2023-03" db="EMBL/GenBank/DDBJ databases">
        <authorList>
            <person name="Pearce D."/>
        </authorList>
    </citation>
    <scope>NUCLEOTIDE SEQUENCE [LARGE SCALE GENOMIC DNA]</scope>
    <source>
        <strain evidence="1">Msz</strain>
    </source>
</reference>
<dbReference type="RefSeq" id="WP_317963907.1">
    <property type="nucleotide sequence ID" value="NZ_OX458333.1"/>
</dbReference>
<keyword evidence="2" id="KW-1185">Reference proteome</keyword>
<evidence type="ECO:0008006" key="3">
    <source>
        <dbReference type="Google" id="ProtNLM"/>
    </source>
</evidence>